<accession>A0ABU0JD80</accession>
<protein>
    <recommendedName>
        <fullName evidence="4">DUF2076 domain-containing protein</fullName>
    </recommendedName>
</protein>
<name>A0ABU0JD80_9HYPH</name>
<sequence length="195" mass="19872">MDDQNRQVIDGLFTRLGTVERQAGARDPGADAFIKERVAQQPASPYFMAQTIVMQDHALQQAQQRIAELERQQAERPAGGGFLSGLFGGQAPQQRPSGAVPAVPPAEAQQGAAMPQGQPARGSFLAGAAQTAMGVAGGMLLGNAIAGMFGGNEAKAADTAAAGGNEAAAEPAAEPVADEGGGFFDSFFGDGDEEV</sequence>
<feature type="compositionally biased region" description="Low complexity" evidence="1">
    <location>
        <begin position="98"/>
        <end position="119"/>
    </location>
</feature>
<proteinExistence type="predicted"/>
<feature type="compositionally biased region" description="Low complexity" evidence="1">
    <location>
        <begin position="161"/>
        <end position="175"/>
    </location>
</feature>
<evidence type="ECO:0000256" key="1">
    <source>
        <dbReference type="SAM" id="MobiDB-lite"/>
    </source>
</evidence>
<dbReference type="EMBL" id="JAUSVX010000011">
    <property type="protein sequence ID" value="MDQ0472233.1"/>
    <property type="molecule type" value="Genomic_DNA"/>
</dbReference>
<dbReference type="RefSeq" id="WP_307278734.1">
    <property type="nucleotide sequence ID" value="NZ_JAUSVX010000011.1"/>
</dbReference>
<gene>
    <name evidence="2" type="ORF">QO011_005262</name>
</gene>
<feature type="region of interest" description="Disordered" evidence="1">
    <location>
        <begin position="70"/>
        <end position="119"/>
    </location>
</feature>
<evidence type="ECO:0000313" key="2">
    <source>
        <dbReference type="EMBL" id="MDQ0472233.1"/>
    </source>
</evidence>
<dbReference type="Pfam" id="PF09849">
    <property type="entry name" value="DUF2076"/>
    <property type="match status" value="1"/>
</dbReference>
<evidence type="ECO:0000313" key="3">
    <source>
        <dbReference type="Proteomes" id="UP001242480"/>
    </source>
</evidence>
<feature type="compositionally biased region" description="Gly residues" evidence="1">
    <location>
        <begin position="78"/>
        <end position="88"/>
    </location>
</feature>
<organism evidence="2 3">
    <name type="scientific">Labrys wisconsinensis</name>
    <dbReference type="NCBI Taxonomy" id="425677"/>
    <lineage>
        <taxon>Bacteria</taxon>
        <taxon>Pseudomonadati</taxon>
        <taxon>Pseudomonadota</taxon>
        <taxon>Alphaproteobacteria</taxon>
        <taxon>Hyphomicrobiales</taxon>
        <taxon>Xanthobacteraceae</taxon>
        <taxon>Labrys</taxon>
    </lineage>
</organism>
<dbReference type="Proteomes" id="UP001242480">
    <property type="component" value="Unassembled WGS sequence"/>
</dbReference>
<evidence type="ECO:0008006" key="4">
    <source>
        <dbReference type="Google" id="ProtNLM"/>
    </source>
</evidence>
<comment type="caution">
    <text evidence="2">The sequence shown here is derived from an EMBL/GenBank/DDBJ whole genome shotgun (WGS) entry which is preliminary data.</text>
</comment>
<dbReference type="InterPro" id="IPR018648">
    <property type="entry name" value="DUF2076"/>
</dbReference>
<reference evidence="2 3" key="1">
    <citation type="submission" date="2023-07" db="EMBL/GenBank/DDBJ databases">
        <title>Genomic Encyclopedia of Type Strains, Phase IV (KMG-IV): sequencing the most valuable type-strain genomes for metagenomic binning, comparative biology and taxonomic classification.</title>
        <authorList>
            <person name="Goeker M."/>
        </authorList>
    </citation>
    <scope>NUCLEOTIDE SEQUENCE [LARGE SCALE GENOMIC DNA]</scope>
    <source>
        <strain evidence="2 3">DSM 19619</strain>
    </source>
</reference>
<keyword evidence="3" id="KW-1185">Reference proteome</keyword>
<feature type="region of interest" description="Disordered" evidence="1">
    <location>
        <begin position="161"/>
        <end position="195"/>
    </location>
</feature>